<feature type="domain" description="Exonuclease" evidence="9">
    <location>
        <begin position="29"/>
        <end position="204"/>
    </location>
</feature>
<keyword evidence="8" id="KW-1133">Transmembrane helix</keyword>
<feature type="region of interest" description="Disordered" evidence="7">
    <location>
        <begin position="223"/>
        <end position="248"/>
    </location>
</feature>
<keyword evidence="11" id="KW-1185">Reference proteome</keyword>
<name>A0A9Q0FZZ8_9ROSI</name>
<keyword evidence="8" id="KW-0812">Transmembrane</keyword>
<evidence type="ECO:0000256" key="8">
    <source>
        <dbReference type="SAM" id="Phobius"/>
    </source>
</evidence>
<comment type="cofactor">
    <cofactor evidence="1">
        <name>Mg(2+)</name>
        <dbReference type="ChEBI" id="CHEBI:18420"/>
    </cofactor>
</comment>
<dbReference type="GO" id="GO:0046872">
    <property type="term" value="F:metal ion binding"/>
    <property type="evidence" value="ECO:0007669"/>
    <property type="project" value="UniProtKB-KW"/>
</dbReference>
<dbReference type="Proteomes" id="UP001141552">
    <property type="component" value="Unassembled WGS sequence"/>
</dbReference>
<keyword evidence="8" id="KW-0472">Membrane</keyword>
<dbReference type="InterPro" id="IPR013520">
    <property type="entry name" value="Ribonucl_H"/>
</dbReference>
<evidence type="ECO:0000256" key="4">
    <source>
        <dbReference type="ARBA" id="ARBA00022801"/>
    </source>
</evidence>
<evidence type="ECO:0000256" key="3">
    <source>
        <dbReference type="ARBA" id="ARBA00022723"/>
    </source>
</evidence>
<dbReference type="EMBL" id="JAKUCV010002898">
    <property type="protein sequence ID" value="KAJ4841053.1"/>
    <property type="molecule type" value="Genomic_DNA"/>
</dbReference>
<feature type="compositionally biased region" description="Low complexity" evidence="7">
    <location>
        <begin position="234"/>
        <end position="248"/>
    </location>
</feature>
<keyword evidence="3" id="KW-0479">Metal-binding</keyword>
<reference evidence="10" key="2">
    <citation type="journal article" date="2023" name="Plants (Basel)">
        <title>Annotation of the Turnera subulata (Passifloraceae) Draft Genome Reveals the S-Locus Evolved after the Divergence of Turneroideae from Passifloroideae in a Stepwise Manner.</title>
        <authorList>
            <person name="Henning P.M."/>
            <person name="Roalson E.H."/>
            <person name="Mir W."/>
            <person name="McCubbin A.G."/>
            <person name="Shore J.S."/>
        </authorList>
    </citation>
    <scope>NUCLEOTIDE SEQUENCE</scope>
    <source>
        <strain evidence="10">F60SS</strain>
    </source>
</reference>
<dbReference type="CDD" id="cd06127">
    <property type="entry name" value="DEDDh"/>
    <property type="match status" value="1"/>
</dbReference>
<evidence type="ECO:0000256" key="5">
    <source>
        <dbReference type="ARBA" id="ARBA00022839"/>
    </source>
</evidence>
<accession>A0A9Q0FZZ8</accession>
<keyword evidence="4" id="KW-0378">Hydrolase</keyword>
<keyword evidence="6" id="KW-0460">Magnesium</keyword>
<evidence type="ECO:0000256" key="7">
    <source>
        <dbReference type="SAM" id="MobiDB-lite"/>
    </source>
</evidence>
<comment type="caution">
    <text evidence="10">The sequence shown here is derived from an EMBL/GenBank/DDBJ whole genome shotgun (WGS) entry which is preliminary data.</text>
</comment>
<keyword evidence="5" id="KW-0269">Exonuclease</keyword>
<evidence type="ECO:0000259" key="9">
    <source>
        <dbReference type="SMART" id="SM00479"/>
    </source>
</evidence>
<dbReference type="GO" id="GO:0003676">
    <property type="term" value="F:nucleic acid binding"/>
    <property type="evidence" value="ECO:0007669"/>
    <property type="project" value="InterPro"/>
</dbReference>
<dbReference type="InterPro" id="IPR012337">
    <property type="entry name" value="RNaseH-like_sf"/>
</dbReference>
<organism evidence="10 11">
    <name type="scientific">Turnera subulata</name>
    <dbReference type="NCBI Taxonomy" id="218843"/>
    <lineage>
        <taxon>Eukaryota</taxon>
        <taxon>Viridiplantae</taxon>
        <taxon>Streptophyta</taxon>
        <taxon>Embryophyta</taxon>
        <taxon>Tracheophyta</taxon>
        <taxon>Spermatophyta</taxon>
        <taxon>Magnoliopsida</taxon>
        <taxon>eudicotyledons</taxon>
        <taxon>Gunneridae</taxon>
        <taxon>Pentapetalae</taxon>
        <taxon>rosids</taxon>
        <taxon>fabids</taxon>
        <taxon>Malpighiales</taxon>
        <taxon>Passifloraceae</taxon>
        <taxon>Turnera</taxon>
    </lineage>
</organism>
<evidence type="ECO:0000256" key="1">
    <source>
        <dbReference type="ARBA" id="ARBA00001946"/>
    </source>
</evidence>
<dbReference type="FunFam" id="3.30.420.10:FF:000040">
    <property type="entry name" value="Exonuclease family protein"/>
    <property type="match status" value="1"/>
</dbReference>
<protein>
    <recommendedName>
        <fullName evidence="9">Exonuclease domain-containing protein</fullName>
    </recommendedName>
</protein>
<dbReference type="AlphaFoldDB" id="A0A9Q0FZZ8"/>
<dbReference type="Pfam" id="PF00929">
    <property type="entry name" value="RNase_T"/>
    <property type="match status" value="1"/>
</dbReference>
<evidence type="ECO:0000256" key="6">
    <source>
        <dbReference type="ARBA" id="ARBA00022842"/>
    </source>
</evidence>
<evidence type="ECO:0000313" key="11">
    <source>
        <dbReference type="Proteomes" id="UP001141552"/>
    </source>
</evidence>
<proteinExistence type="predicted"/>
<dbReference type="InterPro" id="IPR036397">
    <property type="entry name" value="RNaseH_sf"/>
</dbReference>
<dbReference type="PANTHER" id="PTHR30231">
    <property type="entry name" value="DNA POLYMERASE III SUBUNIT EPSILON"/>
    <property type="match status" value="1"/>
</dbReference>
<dbReference type="PANTHER" id="PTHR30231:SF4">
    <property type="entry name" value="PROTEIN NEN2"/>
    <property type="match status" value="1"/>
</dbReference>
<dbReference type="OrthoDB" id="2018529at2759"/>
<evidence type="ECO:0000313" key="10">
    <source>
        <dbReference type="EMBL" id="KAJ4841053.1"/>
    </source>
</evidence>
<reference evidence="10" key="1">
    <citation type="submission" date="2022-02" db="EMBL/GenBank/DDBJ databases">
        <authorList>
            <person name="Henning P.M."/>
            <person name="McCubbin A.G."/>
            <person name="Shore J.S."/>
        </authorList>
    </citation>
    <scope>NUCLEOTIDE SEQUENCE</scope>
    <source>
        <strain evidence="10">F60SS</strain>
        <tissue evidence="10">Leaves</tissue>
    </source>
</reference>
<dbReference type="Gene3D" id="3.30.420.10">
    <property type="entry name" value="Ribonuclease H-like superfamily/Ribonuclease H"/>
    <property type="match status" value="1"/>
</dbReference>
<feature type="transmembrane region" description="Helical" evidence="8">
    <location>
        <begin position="167"/>
        <end position="185"/>
    </location>
</feature>
<dbReference type="GO" id="GO:0008408">
    <property type="term" value="F:3'-5' exonuclease activity"/>
    <property type="evidence" value="ECO:0007669"/>
    <property type="project" value="TreeGrafter"/>
</dbReference>
<gene>
    <name evidence="10" type="ORF">Tsubulata_009398</name>
</gene>
<dbReference type="SMART" id="SM00479">
    <property type="entry name" value="EXOIII"/>
    <property type="match status" value="1"/>
</dbReference>
<evidence type="ECO:0000256" key="2">
    <source>
        <dbReference type="ARBA" id="ARBA00022722"/>
    </source>
</evidence>
<dbReference type="SUPFAM" id="SSF53098">
    <property type="entry name" value="Ribonuclease H-like"/>
    <property type="match status" value="1"/>
</dbReference>
<keyword evidence="2" id="KW-0540">Nuclease</keyword>
<sequence>MPPRTAETTPLGSKNPSPAMTFLVDDRQEIAFFDVETTVPTRAGQGHALLEFGAILVCPRKLEEIRTYSTLIRPANPSLITSLSVRCNGITPDAVANAPAFHDIADTVYDILHGRVWAGHNIGRFDVARIREAFNEIGRIPPEPKGIIDTLPLLTQKFGRRAGDMKAILLFLCTAYYFFYLYVSLEDVKMNIEVVKHCATVLFLESSLPEIFTEYSWVSPNATTRSRRNERSSPEGTGSSMSSSSQISRIENVQVESPADFITEENHPISSLRTSNTSDEGSVTVQFTSAQPDSFNLSGLRNQINADSFVPDVNMEETAMPESLEMHATVPEFSADTGFLGPDEVSISSIRPALFPFFRGTQKLKLLHNNVILQLCCPSLRVRFGISGKFLDNAGRPRLNFVVDAPPSLWKVLDACDDIAKKFLEESGSDSEWRCIVSRKKGFLQYPLVRLHITNALNGEFATDIQQKQSSGAEEKLEFSKYDAGELEPLFQPGNLVDAYFSLDAYDYQQAAGIRLVAKKLIIHKQ</sequence>